<sequence>MADSEHITYHFATMFPSLIPDSHRDQIVALLDEIHKLPFFTLSFGGHKAVVSPRGALTRMREMLDGNEISERHRKLLQAKWDMANKVDLNAKLTPEAIRDAEVTHKKFFDRICGYLPGNGDGPWMFGLQQPSAFDAHLVPVLVRLQDVGRGALLPGSLAEYAERAKKTREWQSVMNGLRTTMYMG</sequence>
<protein>
    <recommendedName>
        <fullName evidence="3">Glutathione S-transferase</fullName>
    </recommendedName>
</protein>
<dbReference type="AlphaFoldDB" id="A0AAI8YV29"/>
<reference evidence="1" key="1">
    <citation type="submission" date="2023-11" db="EMBL/GenBank/DDBJ databases">
        <authorList>
            <person name="Alioto T."/>
            <person name="Alioto T."/>
            <person name="Gomez Garrido J."/>
        </authorList>
    </citation>
    <scope>NUCLEOTIDE SEQUENCE</scope>
</reference>
<accession>A0AAI8YV29</accession>
<proteinExistence type="predicted"/>
<evidence type="ECO:0000313" key="2">
    <source>
        <dbReference type="Proteomes" id="UP001296104"/>
    </source>
</evidence>
<organism evidence="1 2">
    <name type="scientific">Lecanosticta acicola</name>
    <dbReference type="NCBI Taxonomy" id="111012"/>
    <lineage>
        <taxon>Eukaryota</taxon>
        <taxon>Fungi</taxon>
        <taxon>Dikarya</taxon>
        <taxon>Ascomycota</taxon>
        <taxon>Pezizomycotina</taxon>
        <taxon>Dothideomycetes</taxon>
        <taxon>Dothideomycetidae</taxon>
        <taxon>Mycosphaerellales</taxon>
        <taxon>Mycosphaerellaceae</taxon>
        <taxon>Lecanosticta</taxon>
    </lineage>
</organism>
<comment type="caution">
    <text evidence="1">The sequence shown here is derived from an EMBL/GenBank/DDBJ whole genome shotgun (WGS) entry which is preliminary data.</text>
</comment>
<name>A0AAI8YV29_9PEZI</name>
<dbReference type="Proteomes" id="UP001296104">
    <property type="component" value="Unassembled WGS sequence"/>
</dbReference>
<keyword evidence="2" id="KW-1185">Reference proteome</keyword>
<gene>
    <name evidence="1" type="ORF">LECACI_7A002505</name>
</gene>
<evidence type="ECO:0000313" key="1">
    <source>
        <dbReference type="EMBL" id="CAK3903894.1"/>
    </source>
</evidence>
<evidence type="ECO:0008006" key="3">
    <source>
        <dbReference type="Google" id="ProtNLM"/>
    </source>
</evidence>
<dbReference type="EMBL" id="CAVMBE010000011">
    <property type="protein sequence ID" value="CAK3903894.1"/>
    <property type="molecule type" value="Genomic_DNA"/>
</dbReference>